<accession>A0A6A6NQ46</accession>
<dbReference type="EMBL" id="MU001694">
    <property type="protein sequence ID" value="KAF2453861.1"/>
    <property type="molecule type" value="Genomic_DNA"/>
</dbReference>
<reference evidence="1" key="1">
    <citation type="journal article" date="2020" name="Stud. Mycol.">
        <title>101 Dothideomycetes genomes: a test case for predicting lifestyles and emergence of pathogens.</title>
        <authorList>
            <person name="Haridas S."/>
            <person name="Albert R."/>
            <person name="Binder M."/>
            <person name="Bloem J."/>
            <person name="Labutti K."/>
            <person name="Salamov A."/>
            <person name="Andreopoulos B."/>
            <person name="Baker S."/>
            <person name="Barry K."/>
            <person name="Bills G."/>
            <person name="Bluhm B."/>
            <person name="Cannon C."/>
            <person name="Castanera R."/>
            <person name="Culley D."/>
            <person name="Daum C."/>
            <person name="Ezra D."/>
            <person name="Gonzalez J."/>
            <person name="Henrissat B."/>
            <person name="Kuo A."/>
            <person name="Liang C."/>
            <person name="Lipzen A."/>
            <person name="Lutzoni F."/>
            <person name="Magnuson J."/>
            <person name="Mondo S."/>
            <person name="Nolan M."/>
            <person name="Ohm R."/>
            <person name="Pangilinan J."/>
            <person name="Park H.-J."/>
            <person name="Ramirez L."/>
            <person name="Alfaro M."/>
            <person name="Sun H."/>
            <person name="Tritt A."/>
            <person name="Yoshinaga Y."/>
            <person name="Zwiers L.-H."/>
            <person name="Turgeon B."/>
            <person name="Goodwin S."/>
            <person name="Spatafora J."/>
            <person name="Crous P."/>
            <person name="Grigoriev I."/>
        </authorList>
    </citation>
    <scope>NUCLEOTIDE SEQUENCE</scope>
    <source>
        <strain evidence="1">ATCC 16933</strain>
    </source>
</reference>
<proteinExistence type="predicted"/>
<name>A0A6A6NQ46_9PEZI</name>
<dbReference type="AlphaFoldDB" id="A0A6A6NQ46"/>
<organism evidence="1 2">
    <name type="scientific">Lineolata rhizophorae</name>
    <dbReference type="NCBI Taxonomy" id="578093"/>
    <lineage>
        <taxon>Eukaryota</taxon>
        <taxon>Fungi</taxon>
        <taxon>Dikarya</taxon>
        <taxon>Ascomycota</taxon>
        <taxon>Pezizomycotina</taxon>
        <taxon>Dothideomycetes</taxon>
        <taxon>Dothideomycetes incertae sedis</taxon>
        <taxon>Lineolatales</taxon>
        <taxon>Lineolataceae</taxon>
        <taxon>Lineolata</taxon>
    </lineage>
</organism>
<sequence>MRMRGRRSRRLVRVRCLRGWGIGGVTVAAARELVGVEHDALQGVGCVLWILEVVGARASGLQARALSVGWRNCGSVGDCVDVCRHSRGVRSIGYSSMAILSGSRGGLRSRTRKRAMFTLGRRQRIWRGSQRGRERAPLEDDNFLIVLIAIILFRRIGDGLLSLNIVRDALGTSIYTTNPLTSPCVLFAILTPTLVLIQIRHIEPPHIICRRAQLLGLDAQRAHHLHRLLAPLHQPRRPRRPEPTAWGSTLEARTAARTTLALGRMSAVRTAMDILALVGVEQSLR</sequence>
<keyword evidence="2" id="KW-1185">Reference proteome</keyword>
<feature type="non-terminal residue" evidence="1">
    <location>
        <position position="1"/>
    </location>
</feature>
<protein>
    <submittedName>
        <fullName evidence="1">Uncharacterized protein</fullName>
    </submittedName>
</protein>
<dbReference type="Proteomes" id="UP000799766">
    <property type="component" value="Unassembled WGS sequence"/>
</dbReference>
<evidence type="ECO:0000313" key="1">
    <source>
        <dbReference type="EMBL" id="KAF2453861.1"/>
    </source>
</evidence>
<gene>
    <name evidence="1" type="ORF">BDY21DRAFT_354358</name>
</gene>
<evidence type="ECO:0000313" key="2">
    <source>
        <dbReference type="Proteomes" id="UP000799766"/>
    </source>
</evidence>